<comment type="caution">
    <text evidence="3">The sequence shown here is derived from an EMBL/GenBank/DDBJ whole genome shotgun (WGS) entry which is preliminary data.</text>
</comment>
<gene>
    <name evidence="3" type="ORF">ABMA27_012746</name>
</gene>
<feature type="region of interest" description="Disordered" evidence="1">
    <location>
        <begin position="487"/>
        <end position="623"/>
    </location>
</feature>
<protein>
    <recommendedName>
        <fullName evidence="2">START domain-containing protein</fullName>
    </recommendedName>
</protein>
<evidence type="ECO:0000313" key="3">
    <source>
        <dbReference type="EMBL" id="KAL0852953.1"/>
    </source>
</evidence>
<proteinExistence type="predicted"/>
<dbReference type="EMBL" id="JBEUOH010000031">
    <property type="protein sequence ID" value="KAL0852953.1"/>
    <property type="molecule type" value="Genomic_DNA"/>
</dbReference>
<dbReference type="SUPFAM" id="SSF55961">
    <property type="entry name" value="Bet v1-like"/>
    <property type="match status" value="2"/>
</dbReference>
<dbReference type="Gene3D" id="3.30.530.20">
    <property type="match status" value="2"/>
</dbReference>
<sequence length="635" mass="72444">MLCRKFRQTLFFKSTLNNNVQYCLLTPKFYSRRCILDGVFATVNKSEGVRMSSIRFVLKDFSVTRLWSAWRRRFIVNTVVRRVKRDRSVREVFDRFRQTIFRPRRTFLLSATAAFKGNDDESDNPPSCEQNITDEDLQALLTELEAIEKLSQATLYCTTCGKRLVIEKKQPGVRYCACKEPKPQEESSDGWVPYMEEEDVIIWRKEYKPGQGLYAYKVFGHYKEVRAADFAAIQVDGPYRRVWDTAVASLSVVERQANGVSDQAVLHWEVLWPVSVVLEVRAADFAAIQVDGPYRRVWDTAVASLSVVERQANGVSDQAVLHWEVLWPRLFANRDYVYIRRHKEFSVQTRTLPHKNAIFPTSEPKVPTERQNVHSRAKKKSREDEQKKRDAGGVKENKVFVIISRSCEHPQVPATKHAIRVIEYWSHMVITTVNGPEKPGMEFVLTYYDEPAVGGMPTGVASWVTGRAAPAFLDRMRRAATAYAGWRSSRGDQDLPDFAPFGPTPPKDISLVTITVREEDMESSKDGPDIENGNDLESREKSTQTEEPAYTRTPPAPPQPTTNIVEGQGQHKDNTVKSEPDVKIKATAAAAAADNNTKTEEPSTPLEEDSAKPEEEDSNNNGSWWRYLYPFYYFV</sequence>
<feature type="domain" description="START" evidence="2">
    <location>
        <begin position="187"/>
        <end position="485"/>
    </location>
</feature>
<dbReference type="PANTHER" id="PTHR19308">
    <property type="entry name" value="PHOSPHATIDYLCHOLINE TRANSFER PROTEIN"/>
    <property type="match status" value="1"/>
</dbReference>
<feature type="compositionally biased region" description="Basic and acidic residues" evidence="1">
    <location>
        <begin position="381"/>
        <end position="392"/>
    </location>
</feature>
<evidence type="ECO:0000259" key="2">
    <source>
        <dbReference type="PROSITE" id="PS50848"/>
    </source>
</evidence>
<dbReference type="InterPro" id="IPR002913">
    <property type="entry name" value="START_lipid-bd_dom"/>
</dbReference>
<reference evidence="3 4" key="1">
    <citation type="submission" date="2024-06" db="EMBL/GenBank/DDBJ databases">
        <title>A chromosome-level genome assembly of beet webworm, Loxostege sticticalis.</title>
        <authorList>
            <person name="Zhang Y."/>
        </authorList>
    </citation>
    <scope>NUCLEOTIDE SEQUENCE [LARGE SCALE GENOMIC DNA]</scope>
    <source>
        <strain evidence="3">AQ026</strain>
        <tissue evidence="3">Whole body</tissue>
    </source>
</reference>
<feature type="compositionally biased region" description="Basic and acidic residues" evidence="1">
    <location>
        <begin position="569"/>
        <end position="584"/>
    </location>
</feature>
<accession>A0ABR3GZP9</accession>
<name>A0ABR3GZP9_LOXSC</name>
<dbReference type="InterPro" id="IPR051213">
    <property type="entry name" value="START_lipid_transfer"/>
</dbReference>
<feature type="region of interest" description="Disordered" evidence="1">
    <location>
        <begin position="357"/>
        <end position="392"/>
    </location>
</feature>
<organism evidence="3 4">
    <name type="scientific">Loxostege sticticalis</name>
    <name type="common">Beet webworm moth</name>
    <dbReference type="NCBI Taxonomy" id="481309"/>
    <lineage>
        <taxon>Eukaryota</taxon>
        <taxon>Metazoa</taxon>
        <taxon>Ecdysozoa</taxon>
        <taxon>Arthropoda</taxon>
        <taxon>Hexapoda</taxon>
        <taxon>Insecta</taxon>
        <taxon>Pterygota</taxon>
        <taxon>Neoptera</taxon>
        <taxon>Endopterygota</taxon>
        <taxon>Lepidoptera</taxon>
        <taxon>Glossata</taxon>
        <taxon>Ditrysia</taxon>
        <taxon>Pyraloidea</taxon>
        <taxon>Crambidae</taxon>
        <taxon>Pyraustinae</taxon>
        <taxon>Loxostege</taxon>
    </lineage>
</organism>
<dbReference type="InterPro" id="IPR023393">
    <property type="entry name" value="START-like_dom_sf"/>
</dbReference>
<dbReference type="PROSITE" id="PS50848">
    <property type="entry name" value="START"/>
    <property type="match status" value="1"/>
</dbReference>
<dbReference type="Proteomes" id="UP001549920">
    <property type="component" value="Unassembled WGS sequence"/>
</dbReference>
<evidence type="ECO:0000313" key="4">
    <source>
        <dbReference type="Proteomes" id="UP001549920"/>
    </source>
</evidence>
<dbReference type="PANTHER" id="PTHR19308:SF8">
    <property type="entry name" value="STAR-RELATED LIPID TRANSFER PROTEIN 7, MITOCHONDRIAL"/>
    <property type="match status" value="1"/>
</dbReference>
<keyword evidence="4" id="KW-1185">Reference proteome</keyword>
<evidence type="ECO:0000256" key="1">
    <source>
        <dbReference type="SAM" id="MobiDB-lite"/>
    </source>
</evidence>
<feature type="compositionally biased region" description="Basic and acidic residues" evidence="1">
    <location>
        <begin position="516"/>
        <end position="528"/>
    </location>
</feature>